<comment type="caution">
    <text evidence="2">The sequence shown here is derived from an EMBL/GenBank/DDBJ whole genome shotgun (WGS) entry which is preliminary data.</text>
</comment>
<organism evidence="2 3">
    <name type="scientific">Flavobacterium azizsancarii</name>
    <dbReference type="NCBI Taxonomy" id="2961580"/>
    <lineage>
        <taxon>Bacteria</taxon>
        <taxon>Pseudomonadati</taxon>
        <taxon>Bacteroidota</taxon>
        <taxon>Flavobacteriia</taxon>
        <taxon>Flavobacteriales</taxon>
        <taxon>Flavobacteriaceae</taxon>
        <taxon>Flavobacterium</taxon>
    </lineage>
</organism>
<protein>
    <recommendedName>
        <fullName evidence="1">DUF6896 domain-containing protein</fullName>
    </recommendedName>
</protein>
<dbReference type="Proteomes" id="UP001212170">
    <property type="component" value="Unassembled WGS sequence"/>
</dbReference>
<evidence type="ECO:0000313" key="3">
    <source>
        <dbReference type="Proteomes" id="UP001212170"/>
    </source>
</evidence>
<reference evidence="2 3" key="1">
    <citation type="journal article" date="2023" name="Chemosphere">
        <title>Whole genome analysis of Flavobacterium aziz-sancarii sp. nov., isolated from Ardley Island (Antarctica), revealed a rich resistome and bioremediation potential.</title>
        <authorList>
            <person name="Otur C."/>
            <person name="Okay S."/>
            <person name="Kurt-Kizildogan A."/>
        </authorList>
    </citation>
    <scope>NUCLEOTIDE SEQUENCE [LARGE SCALE GENOMIC DNA]</scope>
    <source>
        <strain evidence="2 3">AC</strain>
    </source>
</reference>
<feature type="domain" description="DUF6896" evidence="1">
    <location>
        <begin position="2"/>
        <end position="117"/>
    </location>
</feature>
<evidence type="ECO:0000259" key="1">
    <source>
        <dbReference type="Pfam" id="PF21837"/>
    </source>
</evidence>
<gene>
    <name evidence="2" type="ORF">NJT12_08695</name>
</gene>
<dbReference type="EMBL" id="JAMZNK010000010">
    <property type="protein sequence ID" value="MDA6069696.1"/>
    <property type="molecule type" value="Genomic_DNA"/>
</dbReference>
<dbReference type="Pfam" id="PF21837">
    <property type="entry name" value="DUF6896"/>
    <property type="match status" value="1"/>
</dbReference>
<dbReference type="RefSeq" id="WP_271335498.1">
    <property type="nucleotide sequence ID" value="NZ_JAMZNK010000010.1"/>
</dbReference>
<accession>A0ABT4WAX3</accession>
<name>A0ABT4WAX3_9FLAO</name>
<proteinExistence type="predicted"/>
<evidence type="ECO:0000313" key="2">
    <source>
        <dbReference type="EMBL" id="MDA6069696.1"/>
    </source>
</evidence>
<sequence>MIEQILTDYIKFIRNFEVLLKDKYKQDINPCSFSHTFFERIGSIDGIEYWFHGSGCTAEKDGVIYAYDIGGNEIEFSQWKFSEFIRTHPEYRKLNYSPEFIEYELYQLISKGILSWLIIEGIEGTSFGCVFMSYRVILEAPYVCENF</sequence>
<dbReference type="InterPro" id="IPR054191">
    <property type="entry name" value="DUF6896"/>
</dbReference>
<keyword evidence="3" id="KW-1185">Reference proteome</keyword>